<protein>
    <recommendedName>
        <fullName evidence="3">Replicative DNA helicase</fullName>
    </recommendedName>
</protein>
<name>A0A1M7G140_9FIRM</name>
<dbReference type="RefSeq" id="WP_084139073.1">
    <property type="nucleotide sequence ID" value="NZ_FRCP01000006.1"/>
</dbReference>
<dbReference type="Proteomes" id="UP000184038">
    <property type="component" value="Unassembled WGS sequence"/>
</dbReference>
<dbReference type="AlphaFoldDB" id="A0A1M7G140"/>
<reference evidence="1 2" key="1">
    <citation type="submission" date="2016-11" db="EMBL/GenBank/DDBJ databases">
        <authorList>
            <person name="Jaros S."/>
            <person name="Januszkiewicz K."/>
            <person name="Wedrychowicz H."/>
        </authorList>
    </citation>
    <scope>NUCLEOTIDE SEQUENCE [LARGE SCALE GENOMIC DNA]</scope>
    <source>
        <strain evidence="1 2">DSM 15930</strain>
    </source>
</reference>
<evidence type="ECO:0000313" key="2">
    <source>
        <dbReference type="Proteomes" id="UP000184038"/>
    </source>
</evidence>
<keyword evidence="2" id="KW-1185">Reference proteome</keyword>
<gene>
    <name evidence="1" type="ORF">SAMN02746066_00765</name>
</gene>
<dbReference type="EMBL" id="FRCP01000006">
    <property type="protein sequence ID" value="SHM10001.1"/>
    <property type="molecule type" value="Genomic_DNA"/>
</dbReference>
<organism evidence="1 2">
    <name type="scientific">Anaerosporobacter mobilis DSM 15930</name>
    <dbReference type="NCBI Taxonomy" id="1120996"/>
    <lineage>
        <taxon>Bacteria</taxon>
        <taxon>Bacillati</taxon>
        <taxon>Bacillota</taxon>
        <taxon>Clostridia</taxon>
        <taxon>Lachnospirales</taxon>
        <taxon>Lachnospiraceae</taxon>
        <taxon>Anaerosporobacter</taxon>
    </lineage>
</organism>
<proteinExistence type="predicted"/>
<accession>A0A1M7G140</accession>
<dbReference type="OrthoDB" id="1876443at2"/>
<evidence type="ECO:0008006" key="3">
    <source>
        <dbReference type="Google" id="ProtNLM"/>
    </source>
</evidence>
<evidence type="ECO:0000313" key="1">
    <source>
        <dbReference type="EMBL" id="SHM10001.1"/>
    </source>
</evidence>
<dbReference type="STRING" id="1120996.SAMN02746066_00765"/>
<sequence>MIQEVVDFHYERMQNLKKYYPFFRIKEYSLTQYKEGKYADIDMGYVLMAVLRFFIEENNFNNMEVTYARYAAFLASLLERDFGIPSLSEETKELIGYIFDKIHNEGKPFYMDYYDPATRKKNVTRVKLINSQLEGDQVTYTLTSDAIEFYLDTKEIKDESKINIEQLLLEKMIRSQDFRSGIQVVRRINHEVNMLSLRKNEVIQVLSNDVFEGMKAYDSFVKTGMKWFEEEQRLFSKNTELIRKAVEKAELGNDEDGKTDSYIQSLQEIHELEKELLKAIGKHNELLVDCMDLQKKADEMLRTAKLGRLRASFDFRDYESKIRLKQDTSLLKAMIEPLLLPNIRKTWNLASIDELTTYPQSAEEQAEKVEEIEITTYAYEDEKEDERIRSNFISIARTLFELLIAKKQFDLVSFNRKLEVKYFDEIFKNSDYYSFLVHLCQKKEYRIWEIEKEPDTFLEGIISDMLRSPENEKYRKLHFEIVMSKELSEEMIENIQIVSGGDKASFFTSNIEFVRKEYVD</sequence>